<dbReference type="InterPro" id="IPR009057">
    <property type="entry name" value="Homeodomain-like_sf"/>
</dbReference>
<gene>
    <name evidence="5" type="ORF">ACFOPI_10830</name>
</gene>
<dbReference type="PANTHER" id="PTHR46796:SF12">
    <property type="entry name" value="HTH-TYPE DNA-BINDING TRANSCRIPTIONAL ACTIVATOR EUTR"/>
    <property type="match status" value="1"/>
</dbReference>
<dbReference type="EMBL" id="JBHRXX010000005">
    <property type="protein sequence ID" value="MFC3684088.1"/>
    <property type="molecule type" value="Genomic_DNA"/>
</dbReference>
<dbReference type="InterPro" id="IPR050204">
    <property type="entry name" value="AraC_XylS_family_regulators"/>
</dbReference>
<sequence>MSDPTAEAPEDADAPGWAQSLLTFDMDAHAAAQGDWSLHYEQLSSGRFRGELSLVQLVGVRLTEEKTSLALRQRGRLGEQVYGFAMSVAPTGDVYFDGRKVHPDAILCGSGREIDFVTPAQHDLIALTVERSLLNPLWEHMYQKPLASWLERQVELLPTPESAAALRSKHQQALKEALALAQHFTDPSALNQLRDDILIEWIEALPPSVDISDLDSLARRKRMVDKACELMMANPDEPPSILDVCSRVGASRRKLNYCFQDVLGISPTQYLRALRLNGVRRGLREAEPGATVQDVAARWGFWHLGQFSLDYKKHFFELPSETLNRARKGRSG</sequence>
<dbReference type="PROSITE" id="PS01124">
    <property type="entry name" value="HTH_ARAC_FAMILY_2"/>
    <property type="match status" value="1"/>
</dbReference>
<evidence type="ECO:0000259" key="4">
    <source>
        <dbReference type="PROSITE" id="PS01124"/>
    </source>
</evidence>
<keyword evidence="3" id="KW-0804">Transcription</keyword>
<dbReference type="SUPFAM" id="SSF46689">
    <property type="entry name" value="Homeodomain-like"/>
    <property type="match status" value="1"/>
</dbReference>
<evidence type="ECO:0000256" key="3">
    <source>
        <dbReference type="ARBA" id="ARBA00023163"/>
    </source>
</evidence>
<evidence type="ECO:0000256" key="2">
    <source>
        <dbReference type="ARBA" id="ARBA00023125"/>
    </source>
</evidence>
<dbReference type="Gene3D" id="1.10.10.60">
    <property type="entry name" value="Homeodomain-like"/>
    <property type="match status" value="1"/>
</dbReference>
<dbReference type="PANTHER" id="PTHR46796">
    <property type="entry name" value="HTH-TYPE TRANSCRIPTIONAL ACTIVATOR RHAS-RELATED"/>
    <property type="match status" value="1"/>
</dbReference>
<evidence type="ECO:0000313" key="6">
    <source>
        <dbReference type="Proteomes" id="UP001595729"/>
    </source>
</evidence>
<dbReference type="InterPro" id="IPR018060">
    <property type="entry name" value="HTH_AraC"/>
</dbReference>
<keyword evidence="6" id="KW-1185">Reference proteome</keyword>
<organism evidence="5 6">
    <name type="scientific">Hydrogenophaga luteola</name>
    <dbReference type="NCBI Taxonomy" id="1591122"/>
    <lineage>
        <taxon>Bacteria</taxon>
        <taxon>Pseudomonadati</taxon>
        <taxon>Pseudomonadota</taxon>
        <taxon>Betaproteobacteria</taxon>
        <taxon>Burkholderiales</taxon>
        <taxon>Comamonadaceae</taxon>
        <taxon>Hydrogenophaga</taxon>
    </lineage>
</organism>
<evidence type="ECO:0000313" key="5">
    <source>
        <dbReference type="EMBL" id="MFC3684088.1"/>
    </source>
</evidence>
<keyword evidence="2" id="KW-0238">DNA-binding</keyword>
<accession>A0ABV7W6Y3</accession>
<name>A0ABV7W6Y3_9BURK</name>
<comment type="caution">
    <text evidence="5">The sequence shown here is derived from an EMBL/GenBank/DDBJ whole genome shotgun (WGS) entry which is preliminary data.</text>
</comment>
<feature type="domain" description="HTH araC/xylS-type" evidence="4">
    <location>
        <begin position="225"/>
        <end position="325"/>
    </location>
</feature>
<keyword evidence="1" id="KW-0805">Transcription regulation</keyword>
<protein>
    <submittedName>
        <fullName evidence="5">Helix-turn-helix domain-containing protein</fullName>
    </submittedName>
</protein>
<evidence type="ECO:0000256" key="1">
    <source>
        <dbReference type="ARBA" id="ARBA00023015"/>
    </source>
</evidence>
<dbReference type="Pfam" id="PF12833">
    <property type="entry name" value="HTH_18"/>
    <property type="match status" value="1"/>
</dbReference>
<dbReference type="Proteomes" id="UP001595729">
    <property type="component" value="Unassembled WGS sequence"/>
</dbReference>
<dbReference type="RefSeq" id="WP_382173727.1">
    <property type="nucleotide sequence ID" value="NZ_JBHRXX010000005.1"/>
</dbReference>
<proteinExistence type="predicted"/>
<dbReference type="SMART" id="SM00342">
    <property type="entry name" value="HTH_ARAC"/>
    <property type="match status" value="1"/>
</dbReference>
<reference evidence="6" key="1">
    <citation type="journal article" date="2019" name="Int. J. Syst. Evol. Microbiol.">
        <title>The Global Catalogue of Microorganisms (GCM) 10K type strain sequencing project: providing services to taxonomists for standard genome sequencing and annotation.</title>
        <authorList>
            <consortium name="The Broad Institute Genomics Platform"/>
            <consortium name="The Broad Institute Genome Sequencing Center for Infectious Disease"/>
            <person name="Wu L."/>
            <person name="Ma J."/>
        </authorList>
    </citation>
    <scope>NUCLEOTIDE SEQUENCE [LARGE SCALE GENOMIC DNA]</scope>
    <source>
        <strain evidence="6">KCTC 42501</strain>
    </source>
</reference>